<sequence>MGKGARNRQQAPRPEWLHSERHVEYGRAKHGLNRLFFIDDYNVKTVRTTTCGFNVEKVHQDKLPAMFKMRGQQSDGK</sequence>
<accession>A0A915JGR3</accession>
<organism evidence="1 2">
    <name type="scientific">Romanomermis culicivorax</name>
    <name type="common">Nematode worm</name>
    <dbReference type="NCBI Taxonomy" id="13658"/>
    <lineage>
        <taxon>Eukaryota</taxon>
        <taxon>Metazoa</taxon>
        <taxon>Ecdysozoa</taxon>
        <taxon>Nematoda</taxon>
        <taxon>Enoplea</taxon>
        <taxon>Dorylaimia</taxon>
        <taxon>Mermithida</taxon>
        <taxon>Mermithoidea</taxon>
        <taxon>Mermithidae</taxon>
        <taxon>Romanomermis</taxon>
    </lineage>
</organism>
<reference evidence="2" key="1">
    <citation type="submission" date="2022-11" db="UniProtKB">
        <authorList>
            <consortium name="WormBaseParasite"/>
        </authorList>
    </citation>
    <scope>IDENTIFICATION</scope>
</reference>
<name>A0A915JGR3_ROMCU</name>
<protein>
    <submittedName>
        <fullName evidence="2">Transposase</fullName>
    </submittedName>
</protein>
<keyword evidence="1" id="KW-1185">Reference proteome</keyword>
<dbReference type="AlphaFoldDB" id="A0A915JGR3"/>
<dbReference type="Proteomes" id="UP000887565">
    <property type="component" value="Unplaced"/>
</dbReference>
<proteinExistence type="predicted"/>
<dbReference type="WBParaSite" id="nRc.2.0.1.t24948-RA">
    <property type="protein sequence ID" value="nRc.2.0.1.t24948-RA"/>
    <property type="gene ID" value="nRc.2.0.1.g24948"/>
</dbReference>
<evidence type="ECO:0000313" key="2">
    <source>
        <dbReference type="WBParaSite" id="nRc.2.0.1.t24948-RA"/>
    </source>
</evidence>
<evidence type="ECO:0000313" key="1">
    <source>
        <dbReference type="Proteomes" id="UP000887565"/>
    </source>
</evidence>